<dbReference type="NCBIfam" id="NF009201">
    <property type="entry name" value="PRK12549.1"/>
    <property type="match status" value="1"/>
</dbReference>
<dbReference type="GO" id="GO:0009423">
    <property type="term" value="P:chorismate biosynthetic process"/>
    <property type="evidence" value="ECO:0007669"/>
    <property type="project" value="TreeGrafter"/>
</dbReference>
<dbReference type="GO" id="GO:0019632">
    <property type="term" value="P:shikimate metabolic process"/>
    <property type="evidence" value="ECO:0007669"/>
    <property type="project" value="TreeGrafter"/>
</dbReference>
<sequence length="302" mass="31775">MTDAAPALHSSPMVGIGKGRVLAGLLGRGILESRTPWMQECEAQAQGLHMVYSLLDFSDRGWGDDELGAALDAVQRVGFAGVNVTFPFKQAIVPLLDELSPQAAAIGAVNTVAFRDGRRIGYNTDVTGFAHAFGDRMGGEKLDRVLQLGCGGAGSATAHALLSLNGVAHLVLTDTDPARAEALRAQLTAAYGEGRASVAPDAAQAAASVDGIVNATPIGMAKFPGMPIAAQALQPHHWVSEIIYFPLETALLKTAKALGCRTMTGRGMAVGQAVDAFRIFTGLTPDRQRMWDSFSKFEQDAN</sequence>
<dbReference type="InterPro" id="IPR041121">
    <property type="entry name" value="SDH_C"/>
</dbReference>
<dbReference type="GO" id="GO:0009073">
    <property type="term" value="P:aromatic amino acid family biosynthetic process"/>
    <property type="evidence" value="ECO:0007669"/>
    <property type="project" value="UniProtKB-KW"/>
</dbReference>
<dbReference type="InterPro" id="IPR046346">
    <property type="entry name" value="Aminoacid_DH-like_N_sf"/>
</dbReference>
<dbReference type="GO" id="GO:0005829">
    <property type="term" value="C:cytosol"/>
    <property type="evidence" value="ECO:0007669"/>
    <property type="project" value="TreeGrafter"/>
</dbReference>
<evidence type="ECO:0000313" key="7">
    <source>
        <dbReference type="Proteomes" id="UP000548867"/>
    </source>
</evidence>
<dbReference type="Proteomes" id="UP000548867">
    <property type="component" value="Unassembled WGS sequence"/>
</dbReference>
<dbReference type="Pfam" id="PF08501">
    <property type="entry name" value="Shikimate_dh_N"/>
    <property type="match status" value="1"/>
</dbReference>
<evidence type="ECO:0000259" key="4">
    <source>
        <dbReference type="Pfam" id="PF08501"/>
    </source>
</evidence>
<dbReference type="CDD" id="cd01065">
    <property type="entry name" value="NAD_bind_Shikimate_DH"/>
    <property type="match status" value="1"/>
</dbReference>
<protein>
    <submittedName>
        <fullName evidence="6">Shikimate dehydrogenase</fullName>
        <ecNumber evidence="6">1.1.1.25</ecNumber>
    </submittedName>
</protein>
<dbReference type="Pfam" id="PF18317">
    <property type="entry name" value="SDH_C"/>
    <property type="match status" value="1"/>
</dbReference>
<comment type="pathway">
    <text evidence="1">Metabolic intermediate biosynthesis; chorismate biosynthesis; chorismate from D-erythrose 4-phosphate and phosphoenolpyruvate: step 4/7.</text>
</comment>
<keyword evidence="3" id="KW-0028">Amino-acid biosynthesis</keyword>
<dbReference type="NCBIfam" id="NF001319">
    <property type="entry name" value="PRK00258.3-3"/>
    <property type="match status" value="1"/>
</dbReference>
<dbReference type="InterPro" id="IPR013708">
    <property type="entry name" value="Shikimate_DH-bd_N"/>
</dbReference>
<dbReference type="Gene3D" id="3.40.50.720">
    <property type="entry name" value="NAD(P)-binding Rossmann-like Domain"/>
    <property type="match status" value="1"/>
</dbReference>
<evidence type="ECO:0000256" key="3">
    <source>
        <dbReference type="ARBA" id="ARBA00023141"/>
    </source>
</evidence>
<keyword evidence="2 6" id="KW-0560">Oxidoreductase</keyword>
<evidence type="ECO:0000259" key="5">
    <source>
        <dbReference type="Pfam" id="PF18317"/>
    </source>
</evidence>
<keyword evidence="7" id="KW-1185">Reference proteome</keyword>
<dbReference type="InterPro" id="IPR022893">
    <property type="entry name" value="Shikimate_DH_fam"/>
</dbReference>
<gene>
    <name evidence="6" type="ORF">GGR38_003675</name>
</gene>
<dbReference type="EC" id="1.1.1.25" evidence="6"/>
<dbReference type="Gene3D" id="3.40.50.10860">
    <property type="entry name" value="Leucine Dehydrogenase, chain A, domain 1"/>
    <property type="match status" value="1"/>
</dbReference>
<dbReference type="PANTHER" id="PTHR21089:SF1">
    <property type="entry name" value="BIFUNCTIONAL 3-DEHYDROQUINATE DEHYDRATASE_SHIKIMATE DEHYDROGENASE, CHLOROPLASTIC"/>
    <property type="match status" value="1"/>
</dbReference>
<dbReference type="AlphaFoldDB" id="A0A7W6G7A8"/>
<proteinExistence type="predicted"/>
<feature type="domain" description="SDH C-terminal" evidence="5">
    <location>
        <begin position="265"/>
        <end position="292"/>
    </location>
</feature>
<evidence type="ECO:0000313" key="6">
    <source>
        <dbReference type="EMBL" id="MBB3956709.1"/>
    </source>
</evidence>
<evidence type="ECO:0000256" key="2">
    <source>
        <dbReference type="ARBA" id="ARBA00023002"/>
    </source>
</evidence>
<dbReference type="GO" id="GO:0050661">
    <property type="term" value="F:NADP binding"/>
    <property type="evidence" value="ECO:0007669"/>
    <property type="project" value="TreeGrafter"/>
</dbReference>
<dbReference type="EMBL" id="JACIDX010000015">
    <property type="protein sequence ID" value="MBB3956709.1"/>
    <property type="molecule type" value="Genomic_DNA"/>
</dbReference>
<dbReference type="SUPFAM" id="SSF51735">
    <property type="entry name" value="NAD(P)-binding Rossmann-fold domains"/>
    <property type="match status" value="1"/>
</dbReference>
<dbReference type="PANTHER" id="PTHR21089">
    <property type="entry name" value="SHIKIMATE DEHYDROGENASE"/>
    <property type="match status" value="1"/>
</dbReference>
<feature type="domain" description="Shikimate dehydrogenase substrate binding N-terminal" evidence="4">
    <location>
        <begin position="25"/>
        <end position="112"/>
    </location>
</feature>
<dbReference type="RefSeq" id="WP_246404929.1">
    <property type="nucleotide sequence ID" value="NZ_JACIDX010000015.1"/>
</dbReference>
<name>A0A7W6G7A8_9SPHN</name>
<accession>A0A7W6G7A8</accession>
<keyword evidence="3" id="KW-0057">Aromatic amino acid biosynthesis</keyword>
<dbReference type="GO" id="GO:0004764">
    <property type="term" value="F:shikimate 3-dehydrogenase (NADP+) activity"/>
    <property type="evidence" value="ECO:0007669"/>
    <property type="project" value="UniProtKB-EC"/>
</dbReference>
<comment type="caution">
    <text evidence="6">The sequence shown here is derived from an EMBL/GenBank/DDBJ whole genome shotgun (WGS) entry which is preliminary data.</text>
</comment>
<evidence type="ECO:0000256" key="1">
    <source>
        <dbReference type="ARBA" id="ARBA00004871"/>
    </source>
</evidence>
<dbReference type="InterPro" id="IPR036291">
    <property type="entry name" value="NAD(P)-bd_dom_sf"/>
</dbReference>
<reference evidence="6 7" key="1">
    <citation type="submission" date="2020-08" db="EMBL/GenBank/DDBJ databases">
        <title>Genomic Encyclopedia of Type Strains, Phase IV (KMG-IV): sequencing the most valuable type-strain genomes for metagenomic binning, comparative biology and taxonomic classification.</title>
        <authorList>
            <person name="Goeker M."/>
        </authorList>
    </citation>
    <scope>NUCLEOTIDE SEQUENCE [LARGE SCALE GENOMIC DNA]</scope>
    <source>
        <strain evidence="6 7">DSM 27057</strain>
    </source>
</reference>
<dbReference type="SUPFAM" id="SSF53223">
    <property type="entry name" value="Aminoacid dehydrogenase-like, N-terminal domain"/>
    <property type="match status" value="1"/>
</dbReference>
<organism evidence="6 7">
    <name type="scientific">Novosphingobium sediminicola</name>
    <dbReference type="NCBI Taxonomy" id="563162"/>
    <lineage>
        <taxon>Bacteria</taxon>
        <taxon>Pseudomonadati</taxon>
        <taxon>Pseudomonadota</taxon>
        <taxon>Alphaproteobacteria</taxon>
        <taxon>Sphingomonadales</taxon>
        <taxon>Sphingomonadaceae</taxon>
        <taxon>Novosphingobium</taxon>
    </lineage>
</organism>